<keyword evidence="4" id="KW-0134">Cell wall</keyword>
<evidence type="ECO:0000256" key="4">
    <source>
        <dbReference type="ARBA" id="ARBA00022512"/>
    </source>
</evidence>
<gene>
    <name evidence="16" type="ORF">SAMN05444377_106107</name>
</gene>
<dbReference type="GO" id="GO:0071555">
    <property type="term" value="P:cell wall organization"/>
    <property type="evidence" value="ECO:0007669"/>
    <property type="project" value="UniProtKB-KW"/>
</dbReference>
<keyword evidence="12" id="KW-0624">Polysaccharide degradation</keyword>
<dbReference type="EMBL" id="FQVQ01000006">
    <property type="protein sequence ID" value="SHF30531.1"/>
    <property type="molecule type" value="Genomic_DNA"/>
</dbReference>
<evidence type="ECO:0000256" key="1">
    <source>
        <dbReference type="ARBA" id="ARBA00004191"/>
    </source>
</evidence>
<keyword evidence="3" id="KW-1003">Cell membrane</keyword>
<dbReference type="InterPro" id="IPR000490">
    <property type="entry name" value="Glyco_hydro_17"/>
</dbReference>
<dbReference type="GO" id="GO:0004553">
    <property type="term" value="F:hydrolase activity, hydrolyzing O-glycosyl compounds"/>
    <property type="evidence" value="ECO:0007669"/>
    <property type="project" value="InterPro"/>
</dbReference>
<evidence type="ECO:0000313" key="16">
    <source>
        <dbReference type="EMBL" id="SHF30531.1"/>
    </source>
</evidence>
<dbReference type="InterPro" id="IPR050732">
    <property type="entry name" value="Beta-glucan_modifiers"/>
</dbReference>
<protein>
    <recommendedName>
        <fullName evidence="15">Endo-1,3-beta-glucanase btgC</fullName>
    </recommendedName>
    <alternativeName>
        <fullName evidence="14">Laminarinase btgC</fullName>
    </alternativeName>
</protein>
<dbReference type="GO" id="GO:0000272">
    <property type="term" value="P:polysaccharide catabolic process"/>
    <property type="evidence" value="ECO:0007669"/>
    <property type="project" value="UniProtKB-KW"/>
</dbReference>
<proteinExistence type="predicted"/>
<keyword evidence="7" id="KW-0378">Hydrolase</keyword>
<dbReference type="STRING" id="1124188.SAMN05444377_106107"/>
<evidence type="ECO:0000256" key="5">
    <source>
        <dbReference type="ARBA" id="ARBA00022525"/>
    </source>
</evidence>
<dbReference type="SUPFAM" id="SSF51445">
    <property type="entry name" value="(Trans)glycosidases"/>
    <property type="match status" value="1"/>
</dbReference>
<dbReference type="InterPro" id="IPR017853">
    <property type="entry name" value="GH"/>
</dbReference>
<evidence type="ECO:0000256" key="3">
    <source>
        <dbReference type="ARBA" id="ARBA00022475"/>
    </source>
</evidence>
<organism evidence="16 17">
    <name type="scientific">Flavobacterium fontis</name>
    <dbReference type="NCBI Taxonomy" id="1124188"/>
    <lineage>
        <taxon>Bacteria</taxon>
        <taxon>Pseudomonadati</taxon>
        <taxon>Bacteroidota</taxon>
        <taxon>Flavobacteriia</taxon>
        <taxon>Flavobacteriales</taxon>
        <taxon>Flavobacteriaceae</taxon>
        <taxon>Flavobacterium</taxon>
    </lineage>
</organism>
<dbReference type="PANTHER" id="PTHR16631:SF17">
    <property type="entry name" value="GLUCAN ENDO-1,3-BETA-GLUCOSIDASE BTGC"/>
    <property type="match status" value="1"/>
</dbReference>
<evidence type="ECO:0000256" key="15">
    <source>
        <dbReference type="ARBA" id="ARBA00043078"/>
    </source>
</evidence>
<dbReference type="RefSeq" id="WP_073362875.1">
    <property type="nucleotide sequence ID" value="NZ_FQVQ01000006.1"/>
</dbReference>
<dbReference type="Gene3D" id="3.20.20.80">
    <property type="entry name" value="Glycosidases"/>
    <property type="match status" value="1"/>
</dbReference>
<reference evidence="16 17" key="1">
    <citation type="submission" date="2016-11" db="EMBL/GenBank/DDBJ databases">
        <authorList>
            <person name="Jaros S."/>
            <person name="Januszkiewicz K."/>
            <person name="Wedrychowicz H."/>
        </authorList>
    </citation>
    <scope>NUCLEOTIDE SEQUENCE [LARGE SCALE GENOMIC DNA]</scope>
    <source>
        <strain evidence="16 17">DSM 25660</strain>
    </source>
</reference>
<comment type="function">
    <text evidence="13">Glucanases play a role in cell expansion during growth, in cell-cell fusion during mating, and in spore release during sporulation. This enzyme may be involved in beta-glucan degradation. Active on laminarin and lichenan.</text>
</comment>
<keyword evidence="8" id="KW-0472">Membrane</keyword>
<dbReference type="Pfam" id="PF00332">
    <property type="entry name" value="Glyco_hydro_17"/>
    <property type="match status" value="1"/>
</dbReference>
<comment type="subcellular location">
    <subcellularLocation>
        <location evidence="2">Cell membrane</location>
    </subcellularLocation>
    <subcellularLocation>
        <location evidence="1">Secreted</location>
        <location evidence="1">Cell wall</location>
    </subcellularLocation>
</comment>
<evidence type="ECO:0000313" key="17">
    <source>
        <dbReference type="Proteomes" id="UP000184147"/>
    </source>
</evidence>
<evidence type="ECO:0000256" key="12">
    <source>
        <dbReference type="ARBA" id="ARBA00023326"/>
    </source>
</evidence>
<keyword evidence="11" id="KW-0961">Cell wall biogenesis/degradation</keyword>
<keyword evidence="6" id="KW-0732">Signal</keyword>
<sequence>MSYREGHHFSLNEGNHEANAIPSFQDYKPLDINFNDVAPIKLKSIWQETLAQGIYGICFSLYAEGQRPGDAIDAEQVNRRIQIVKPYVKAIRSFSTIEGNEHIPRIAHENGMQTLVGAWLGSDLEKNEREIASLIALAHKGCVSIAAVGNEVLYRNDLTEEQLIAYILRVREALPPSIPVGYVDAYYEFSHRPALTEVCDVVLANCYPYWEGCPIEYALSHMQSMYYGAKVAGKGKPVIITETGWPSAGGALRGAVASAENAIRYFIEAQHWAREAQIPMYYFSSFDESWKVGAEGDVGAYWGLWDAQEQLKF</sequence>
<keyword evidence="5" id="KW-0964">Secreted</keyword>
<accession>A0A1M5AJS5</accession>
<evidence type="ECO:0000256" key="7">
    <source>
        <dbReference type="ARBA" id="ARBA00022801"/>
    </source>
</evidence>
<keyword evidence="10" id="KW-0119">Carbohydrate metabolism</keyword>
<dbReference type="AlphaFoldDB" id="A0A1M5AJS5"/>
<dbReference type="GO" id="GO:0005886">
    <property type="term" value="C:plasma membrane"/>
    <property type="evidence" value="ECO:0007669"/>
    <property type="project" value="UniProtKB-SubCell"/>
</dbReference>
<evidence type="ECO:0000256" key="11">
    <source>
        <dbReference type="ARBA" id="ARBA00023316"/>
    </source>
</evidence>
<evidence type="ECO:0000256" key="8">
    <source>
        <dbReference type="ARBA" id="ARBA00023136"/>
    </source>
</evidence>
<dbReference type="OrthoDB" id="9806824at2"/>
<evidence type="ECO:0000256" key="9">
    <source>
        <dbReference type="ARBA" id="ARBA00023180"/>
    </source>
</evidence>
<keyword evidence="9" id="KW-0325">Glycoprotein</keyword>
<evidence type="ECO:0000256" key="13">
    <source>
        <dbReference type="ARBA" id="ARBA00037649"/>
    </source>
</evidence>
<evidence type="ECO:0000256" key="6">
    <source>
        <dbReference type="ARBA" id="ARBA00022729"/>
    </source>
</evidence>
<evidence type="ECO:0000256" key="10">
    <source>
        <dbReference type="ARBA" id="ARBA00023277"/>
    </source>
</evidence>
<dbReference type="Proteomes" id="UP000184147">
    <property type="component" value="Unassembled WGS sequence"/>
</dbReference>
<name>A0A1M5AJS5_9FLAO</name>
<evidence type="ECO:0000256" key="14">
    <source>
        <dbReference type="ARBA" id="ARBA00042373"/>
    </source>
</evidence>
<evidence type="ECO:0000256" key="2">
    <source>
        <dbReference type="ARBA" id="ARBA00004236"/>
    </source>
</evidence>
<keyword evidence="17" id="KW-1185">Reference proteome</keyword>
<dbReference type="PANTHER" id="PTHR16631">
    <property type="entry name" value="GLUCAN 1,3-BETA-GLUCOSIDASE"/>
    <property type="match status" value="1"/>
</dbReference>